<accession>B8INP0</accession>
<dbReference type="EMBL" id="CP001349">
    <property type="protein sequence ID" value="ACL58406.1"/>
    <property type="molecule type" value="Genomic_DNA"/>
</dbReference>
<feature type="transmembrane region" description="Helical" evidence="1">
    <location>
        <begin position="147"/>
        <end position="166"/>
    </location>
</feature>
<name>B8INP0_METNO</name>
<organism evidence="2 3">
    <name type="scientific">Methylobacterium nodulans (strain LMG 21967 / CNCM I-2342 / ORS 2060)</name>
    <dbReference type="NCBI Taxonomy" id="460265"/>
    <lineage>
        <taxon>Bacteria</taxon>
        <taxon>Pseudomonadati</taxon>
        <taxon>Pseudomonadota</taxon>
        <taxon>Alphaproteobacteria</taxon>
        <taxon>Hyphomicrobiales</taxon>
        <taxon>Methylobacteriaceae</taxon>
        <taxon>Methylobacterium</taxon>
    </lineage>
</organism>
<evidence type="ECO:0000313" key="3">
    <source>
        <dbReference type="Proteomes" id="UP000008207"/>
    </source>
</evidence>
<sequence length="220" mass="24895">MRTDPFSDTWQFLIAAQDDQLALGPWRWILVGLFVLLLLGSLMVAAREWIVDPAQRTGRDLVMWLVRTAVGGMWFQAIFWKLPLFTTNNGLHYWTSQEVKYAAFQIHRDLVAQVLLPTPQFYVLNVVVFATELAFAISLMLGIGVRVAGAIGVLFLAQLWLGLYQHPQEWPWTYIFLGGLMGLFSVCGAGRSLGLDAALRREYPLTMTNDVMRAFVRLAT</sequence>
<dbReference type="OrthoDB" id="8218504at2"/>
<proteinExistence type="predicted"/>
<dbReference type="HOGENOM" id="CLU_1265722_0_0_5"/>
<dbReference type="RefSeq" id="WP_015930066.1">
    <property type="nucleotide sequence ID" value="NC_011894.1"/>
</dbReference>
<evidence type="ECO:0008006" key="4">
    <source>
        <dbReference type="Google" id="ProtNLM"/>
    </source>
</evidence>
<evidence type="ECO:0000313" key="2">
    <source>
        <dbReference type="EMBL" id="ACL58406.1"/>
    </source>
</evidence>
<dbReference type="STRING" id="460265.Mnod_3495"/>
<protein>
    <recommendedName>
        <fullName evidence="4">DoxX family protein</fullName>
    </recommendedName>
</protein>
<feature type="transmembrane region" description="Helical" evidence="1">
    <location>
        <begin position="28"/>
        <end position="49"/>
    </location>
</feature>
<gene>
    <name evidence="2" type="ordered locus">Mnod_3495</name>
</gene>
<keyword evidence="1" id="KW-0812">Transmembrane</keyword>
<keyword evidence="1" id="KW-0472">Membrane</keyword>
<dbReference type="AlphaFoldDB" id="B8INP0"/>
<keyword evidence="1" id="KW-1133">Transmembrane helix</keyword>
<reference evidence="2 3" key="1">
    <citation type="submission" date="2009-01" db="EMBL/GenBank/DDBJ databases">
        <title>Complete sequence of chromosome of Methylobacterium nodulans ORS 2060.</title>
        <authorList>
            <consortium name="US DOE Joint Genome Institute"/>
            <person name="Lucas S."/>
            <person name="Copeland A."/>
            <person name="Lapidus A."/>
            <person name="Glavina del Rio T."/>
            <person name="Dalin E."/>
            <person name="Tice H."/>
            <person name="Bruce D."/>
            <person name="Goodwin L."/>
            <person name="Pitluck S."/>
            <person name="Sims D."/>
            <person name="Brettin T."/>
            <person name="Detter J.C."/>
            <person name="Han C."/>
            <person name="Larimer F."/>
            <person name="Land M."/>
            <person name="Hauser L."/>
            <person name="Kyrpides N."/>
            <person name="Ivanova N."/>
            <person name="Marx C.J."/>
            <person name="Richardson P."/>
        </authorList>
    </citation>
    <scope>NUCLEOTIDE SEQUENCE [LARGE SCALE GENOMIC DNA]</scope>
    <source>
        <strain evidence="3">LMG 21967 / CNCM I-2342 / ORS 2060</strain>
    </source>
</reference>
<dbReference type="eggNOG" id="ENOG5033470">
    <property type="taxonomic scope" value="Bacteria"/>
</dbReference>
<evidence type="ECO:0000256" key="1">
    <source>
        <dbReference type="SAM" id="Phobius"/>
    </source>
</evidence>
<dbReference type="KEGG" id="mno:Mnod_3495"/>
<feature type="transmembrane region" description="Helical" evidence="1">
    <location>
        <begin position="172"/>
        <end position="193"/>
    </location>
</feature>
<keyword evidence="3" id="KW-1185">Reference proteome</keyword>
<dbReference type="Proteomes" id="UP000008207">
    <property type="component" value="Chromosome"/>
</dbReference>
<feature type="transmembrane region" description="Helical" evidence="1">
    <location>
        <begin position="61"/>
        <end position="80"/>
    </location>
</feature>